<feature type="domain" description="Haemolysin activator HlyB C-terminal" evidence="9">
    <location>
        <begin position="219"/>
        <end position="541"/>
    </location>
</feature>
<dbReference type="InterPro" id="IPR051544">
    <property type="entry name" value="TPS_OM_transporter"/>
</dbReference>
<evidence type="ECO:0000313" key="12">
    <source>
        <dbReference type="EMBL" id="OUY06104.1"/>
    </source>
</evidence>
<feature type="domain" description="ShlB POTRA" evidence="11">
    <location>
        <begin position="153"/>
        <end position="213"/>
    </location>
</feature>
<evidence type="ECO:0000259" key="10">
    <source>
        <dbReference type="Pfam" id="PF08479"/>
    </source>
</evidence>
<evidence type="ECO:0000256" key="1">
    <source>
        <dbReference type="ARBA" id="ARBA00004442"/>
    </source>
</evidence>
<evidence type="ECO:0000259" key="9">
    <source>
        <dbReference type="Pfam" id="PF03865"/>
    </source>
</evidence>
<proteinExistence type="inferred from homology"/>
<dbReference type="GO" id="GO:0046819">
    <property type="term" value="P:protein secretion by the type V secretion system"/>
    <property type="evidence" value="ECO:0007669"/>
    <property type="project" value="TreeGrafter"/>
</dbReference>
<reference evidence="12 13" key="1">
    <citation type="submission" date="2017-05" db="EMBL/GenBank/DDBJ databases">
        <title>Acinetobacter populi ANC 5415 (= PBJ7), whole genome shotgun sequencing project.</title>
        <authorList>
            <person name="Nemec A."/>
            <person name="Radolfova-Krizova L."/>
        </authorList>
    </citation>
    <scope>NUCLEOTIDE SEQUENCE [LARGE SCALE GENOMIC DNA]</scope>
    <source>
        <strain evidence="12 13">PBJ7</strain>
    </source>
</reference>
<name>A0A1Z9YV71_9GAMM</name>
<dbReference type="GO" id="GO:0009279">
    <property type="term" value="C:cell outer membrane"/>
    <property type="evidence" value="ECO:0007669"/>
    <property type="project" value="UniProtKB-SubCell"/>
</dbReference>
<dbReference type="InterPro" id="IPR027282">
    <property type="entry name" value="TPS"/>
</dbReference>
<dbReference type="AlphaFoldDB" id="A0A1Z9YV71"/>
<keyword evidence="5" id="KW-0406">Ion transport</keyword>
<dbReference type="Gene3D" id="2.40.160.50">
    <property type="entry name" value="membrane protein fhac: a member of the omp85/tpsb transporter family"/>
    <property type="match status" value="1"/>
</dbReference>
<dbReference type="GO" id="GO:0098046">
    <property type="term" value="C:type V protein secretion system complex"/>
    <property type="evidence" value="ECO:0007669"/>
    <property type="project" value="TreeGrafter"/>
</dbReference>
<evidence type="ECO:0000313" key="13">
    <source>
        <dbReference type="Proteomes" id="UP000196536"/>
    </source>
</evidence>
<comment type="caution">
    <text evidence="12">The sequence shown here is derived from an EMBL/GenBank/DDBJ whole genome shotgun (WGS) entry which is preliminary data.</text>
</comment>
<keyword evidence="13" id="KW-1185">Reference proteome</keyword>
<dbReference type="GO" id="GO:0008320">
    <property type="term" value="F:protein transmembrane transporter activity"/>
    <property type="evidence" value="ECO:0007669"/>
    <property type="project" value="TreeGrafter"/>
</dbReference>
<dbReference type="InterPro" id="IPR035251">
    <property type="entry name" value="ShlB_POTRA"/>
</dbReference>
<dbReference type="Gene3D" id="3.10.20.310">
    <property type="entry name" value="membrane protein fhac"/>
    <property type="match status" value="1"/>
</dbReference>
<evidence type="ECO:0000256" key="6">
    <source>
        <dbReference type="ARBA" id="ARBA00023136"/>
    </source>
</evidence>
<feature type="signal peptide" evidence="8">
    <location>
        <begin position="1"/>
        <end position="21"/>
    </location>
</feature>
<keyword evidence="8" id="KW-0732">Signal</keyword>
<dbReference type="InterPro" id="IPR013686">
    <property type="entry name" value="Polypept-transport_assoc_ShlB"/>
</dbReference>
<evidence type="ECO:0000256" key="4">
    <source>
        <dbReference type="ARBA" id="ARBA00022692"/>
    </source>
</evidence>
<dbReference type="PANTHER" id="PTHR34597:SF3">
    <property type="entry name" value="OUTER MEMBRANE TRANSPORTER CDIB"/>
    <property type="match status" value="1"/>
</dbReference>
<comment type="similarity">
    <text evidence="2">Belongs to the TPS (TC 1.B.20) family.</text>
</comment>
<evidence type="ECO:0000256" key="5">
    <source>
        <dbReference type="ARBA" id="ARBA00023065"/>
    </source>
</evidence>
<feature type="domain" description="Polypeptide-transport-associated ShlB-type" evidence="10">
    <location>
        <begin position="97"/>
        <end position="152"/>
    </location>
</feature>
<sequence length="580" mass="65393">MASTGKVTVLTVCILTHLAYAADPATDALIRQQQRDAALEKQMQPDVHVSLQEQKLQKQDISLQFPQQETPCFNIKNMVLTGDDAQTFRFYLYSALKELKFKSGMCLGAGSINQIMTVAQNKIIDAGYTTTRILAAPQNLTSGKLRLTVIPGRIRTIKFDENNIEQTHVNRIKDSHNVMPFSAGDILNLRQIEQGLENLKRLPTVEADIEIVPADLPNESDIIIKWQQRTYPFRMSLSADNSGSDSTGRFQGSATLSIDHPLHLSDLFYVTYSRDLADRQEYTDIEGNHAGSGTNGYTVYYSAPYKNWLFSIDSGKNKYHQAVAGDSQVYTYSGESKTSNATLSRLVYRDAHRKTTVNAGMWLRSSRNYIDDTEIEIQRRRTAGWQIGLEHSEYIGAAMMNASINYKRGTGAWNALTAPEEQFGEGTHLMQILNADLGLSYPFKVNEQLFIYTLGIRSQWNQTPLVSNDQFSIGSRYTVRGFDEKNTLMAERGWYVRNDFAWQYQPAQQFYVGLDAGHVSGASAEYLVGQTLAGTVAGFKGQFQAGGRWSYDLYMGTPVYKPRYFRTDDMNIGFNLFYSF</sequence>
<dbReference type="Proteomes" id="UP000196536">
    <property type="component" value="Unassembled WGS sequence"/>
</dbReference>
<keyword evidence="3" id="KW-1134">Transmembrane beta strand</keyword>
<evidence type="ECO:0000256" key="8">
    <source>
        <dbReference type="SAM" id="SignalP"/>
    </source>
</evidence>
<dbReference type="FunFam" id="2.40.160.50:FF:000009">
    <property type="entry name" value="Putative hemolysin activator protein"/>
    <property type="match status" value="1"/>
</dbReference>
<comment type="subcellular location">
    <subcellularLocation>
        <location evidence="1">Cell outer membrane</location>
    </subcellularLocation>
</comment>
<dbReference type="PANTHER" id="PTHR34597">
    <property type="entry name" value="SLR1661 PROTEIN"/>
    <property type="match status" value="1"/>
</dbReference>
<dbReference type="Pfam" id="PF03865">
    <property type="entry name" value="ShlB"/>
    <property type="match status" value="1"/>
</dbReference>
<evidence type="ECO:0000259" key="11">
    <source>
        <dbReference type="Pfam" id="PF17287"/>
    </source>
</evidence>
<keyword evidence="4" id="KW-0812">Transmembrane</keyword>
<dbReference type="PIRSF" id="PIRSF029745">
    <property type="entry name" value="FhaC"/>
    <property type="match status" value="1"/>
</dbReference>
<evidence type="ECO:0000256" key="3">
    <source>
        <dbReference type="ARBA" id="ARBA00022452"/>
    </source>
</evidence>
<dbReference type="InterPro" id="IPR005565">
    <property type="entry name" value="Hemolysn_activator_HlyB_C"/>
</dbReference>
<dbReference type="Pfam" id="PF08479">
    <property type="entry name" value="POTRA_2"/>
    <property type="match status" value="1"/>
</dbReference>
<keyword evidence="6" id="KW-0472">Membrane</keyword>
<gene>
    <name evidence="12" type="ORF">CAP51_14260</name>
</gene>
<dbReference type="Pfam" id="PF17287">
    <property type="entry name" value="POTRA_3"/>
    <property type="match status" value="1"/>
</dbReference>
<keyword evidence="5" id="KW-0813">Transport</keyword>
<evidence type="ECO:0000256" key="7">
    <source>
        <dbReference type="ARBA" id="ARBA00023237"/>
    </source>
</evidence>
<organism evidence="12 13">
    <name type="scientific">Acinetobacter populi</name>
    <dbReference type="NCBI Taxonomy" id="1582270"/>
    <lineage>
        <taxon>Bacteria</taxon>
        <taxon>Pseudomonadati</taxon>
        <taxon>Pseudomonadota</taxon>
        <taxon>Gammaproteobacteria</taxon>
        <taxon>Moraxellales</taxon>
        <taxon>Moraxellaceae</taxon>
        <taxon>Acinetobacter</taxon>
    </lineage>
</organism>
<dbReference type="GO" id="GO:0006811">
    <property type="term" value="P:monoatomic ion transport"/>
    <property type="evidence" value="ECO:0007669"/>
    <property type="project" value="UniProtKB-KW"/>
</dbReference>
<keyword evidence="7" id="KW-0998">Cell outer membrane</keyword>
<accession>A0A1Z9YV71</accession>
<dbReference type="EMBL" id="NEXX01000006">
    <property type="protein sequence ID" value="OUY06104.1"/>
    <property type="molecule type" value="Genomic_DNA"/>
</dbReference>
<evidence type="ECO:0000256" key="2">
    <source>
        <dbReference type="ARBA" id="ARBA00009055"/>
    </source>
</evidence>
<protein>
    <submittedName>
        <fullName evidence="12">Hemin transporter</fullName>
    </submittedName>
</protein>
<feature type="chain" id="PRO_5013324090" evidence="8">
    <location>
        <begin position="22"/>
        <end position="580"/>
    </location>
</feature>